<proteinExistence type="predicted"/>
<dbReference type="InterPro" id="IPR047777">
    <property type="entry name" value="LapA-like_RM"/>
</dbReference>
<dbReference type="NCBIfam" id="NF033682">
    <property type="entry name" value="retention_LapA"/>
    <property type="match status" value="1"/>
</dbReference>
<gene>
    <name evidence="2" type="ORF">IPJ27_10815</name>
</gene>
<accession>A0A935PYU9</accession>
<sequence>MADRTPLARVSALQGKAFARDQDGNLRQLQIGDVIYEGDVVVTGAGSRIDLATPDRHSLVLRANETLTVDAEVFATVKPDATDAALVGGARDINRVIKAINEGGSLDALLDETAAGAGTPGGADGGPTFVRLLRIVETLDPLAFDFGTDRRGSVDEPLDGVGSAADALAGLVDAGLAGQSAAAAAATVGGSIPIDTAAPSVVVDIVDASLNNGDKVSTVTFTFSDAPSGFDLTDVTAVGGTLSGLAVSLTDPKVYRPLHGERRFHRHRQCQRRRRQLHQCRR</sequence>
<evidence type="ECO:0000259" key="1">
    <source>
        <dbReference type="Pfam" id="PF19078"/>
    </source>
</evidence>
<dbReference type="EMBL" id="JADJMH010000009">
    <property type="protein sequence ID" value="MBK7675192.1"/>
    <property type="molecule type" value="Genomic_DNA"/>
</dbReference>
<evidence type="ECO:0000313" key="3">
    <source>
        <dbReference type="Proteomes" id="UP000697998"/>
    </source>
</evidence>
<dbReference type="Pfam" id="PF19078">
    <property type="entry name" value="Big_12"/>
    <property type="match status" value="1"/>
</dbReference>
<protein>
    <submittedName>
        <fullName evidence="2">Retention module-containing protein</fullName>
    </submittedName>
</protein>
<reference evidence="2 3" key="1">
    <citation type="submission" date="2020-10" db="EMBL/GenBank/DDBJ databases">
        <title>Connecting structure to function with the recovery of over 1000 high-quality activated sludge metagenome-assembled genomes encoding full-length rRNA genes using long-read sequencing.</title>
        <authorList>
            <person name="Singleton C.M."/>
            <person name="Petriglieri F."/>
            <person name="Kristensen J.M."/>
            <person name="Kirkegaard R.H."/>
            <person name="Michaelsen T.Y."/>
            <person name="Andersen M.H."/>
            <person name="Karst S.M."/>
            <person name="Dueholm M.S."/>
            <person name="Nielsen P.H."/>
            <person name="Albertsen M."/>
        </authorList>
    </citation>
    <scope>NUCLEOTIDE SEQUENCE [LARGE SCALE GENOMIC DNA]</scope>
    <source>
        <strain evidence="2">EsbW_18-Q3-R4-48_BATAC.285</strain>
    </source>
</reference>
<dbReference type="AlphaFoldDB" id="A0A935PYU9"/>
<name>A0A935PYU9_9PROT</name>
<dbReference type="Proteomes" id="UP000697998">
    <property type="component" value="Unassembled WGS sequence"/>
</dbReference>
<evidence type="ECO:0000313" key="2">
    <source>
        <dbReference type="EMBL" id="MBK7675192.1"/>
    </source>
</evidence>
<organism evidence="2 3">
    <name type="scientific">Candidatus Accumulibacter proximus</name>
    <dbReference type="NCBI Taxonomy" id="2954385"/>
    <lineage>
        <taxon>Bacteria</taxon>
        <taxon>Pseudomonadati</taxon>
        <taxon>Pseudomonadota</taxon>
        <taxon>Betaproteobacteria</taxon>
        <taxon>Candidatus Accumulibacter</taxon>
    </lineage>
</organism>
<comment type="caution">
    <text evidence="2">The sequence shown here is derived from an EMBL/GenBank/DDBJ whole genome shotgun (WGS) entry which is preliminary data.</text>
</comment>
<feature type="domain" description="Bacterial Ig-like" evidence="1">
    <location>
        <begin position="195"/>
        <end position="247"/>
    </location>
</feature>
<dbReference type="InterPro" id="IPR044048">
    <property type="entry name" value="Big_12"/>
</dbReference>